<gene>
    <name evidence="1" type="ORF">BJ989_002409</name>
</gene>
<accession>A0A7Y9RY78</accession>
<dbReference type="Pfam" id="PF12389">
    <property type="entry name" value="Peptidase_M73"/>
    <property type="match status" value="1"/>
</dbReference>
<sequence>MSRHAAPRRRPRGGRVVLGLAALAGAVALGMGGASTAAFWTDTGTVTPGTITSGTLDLQVDAQQGKPEAYVRTDLTLDRMLPGESVARTLTVTNAGDAPFTFTQTTQKADDALSRALEVEVYAGGTASGNGTTYPRTGTCTGTRVENGQQAGGRLEPRDGSTTLCVRVSLPLTAPDAVQGQAAGRLTLRLDATQVLP</sequence>
<dbReference type="RefSeq" id="WP_179518431.1">
    <property type="nucleotide sequence ID" value="NZ_JACCAC010000001.1"/>
</dbReference>
<keyword evidence="2" id="KW-1185">Reference proteome</keyword>
<reference evidence="1 2" key="1">
    <citation type="submission" date="2020-07" db="EMBL/GenBank/DDBJ databases">
        <title>Sequencing the genomes of 1000 actinobacteria strains.</title>
        <authorList>
            <person name="Klenk H.-P."/>
        </authorList>
    </citation>
    <scope>NUCLEOTIDE SEQUENCE [LARGE SCALE GENOMIC DNA]</scope>
    <source>
        <strain evidence="1 2">DSM 24552</strain>
    </source>
</reference>
<dbReference type="Proteomes" id="UP000544110">
    <property type="component" value="Unassembled WGS sequence"/>
</dbReference>
<dbReference type="EMBL" id="JACCAC010000001">
    <property type="protein sequence ID" value="NYG56105.1"/>
    <property type="molecule type" value="Genomic_DNA"/>
</dbReference>
<evidence type="ECO:0000313" key="2">
    <source>
        <dbReference type="Proteomes" id="UP000544110"/>
    </source>
</evidence>
<protein>
    <submittedName>
        <fullName evidence="1">Alternate signal-mediated exported protein</fullName>
    </submittedName>
</protein>
<dbReference type="InterPro" id="IPR022121">
    <property type="entry name" value="Peptidase_M73_camelysin"/>
</dbReference>
<dbReference type="InterPro" id="IPR023833">
    <property type="entry name" value="Signal_pept_SipW-depend-type"/>
</dbReference>
<dbReference type="NCBIfam" id="TIGR04088">
    <property type="entry name" value="cognate_SipW"/>
    <property type="match status" value="1"/>
</dbReference>
<evidence type="ECO:0000313" key="1">
    <source>
        <dbReference type="EMBL" id="NYG56105.1"/>
    </source>
</evidence>
<comment type="caution">
    <text evidence="1">The sequence shown here is derived from an EMBL/GenBank/DDBJ whole genome shotgun (WGS) entry which is preliminary data.</text>
</comment>
<organism evidence="1 2">
    <name type="scientific">Nocardioides perillae</name>
    <dbReference type="NCBI Taxonomy" id="1119534"/>
    <lineage>
        <taxon>Bacteria</taxon>
        <taxon>Bacillati</taxon>
        <taxon>Actinomycetota</taxon>
        <taxon>Actinomycetes</taxon>
        <taxon>Propionibacteriales</taxon>
        <taxon>Nocardioidaceae</taxon>
        <taxon>Nocardioides</taxon>
    </lineage>
</organism>
<name>A0A7Y9RY78_9ACTN</name>
<dbReference type="AlphaFoldDB" id="A0A7Y9RY78"/>
<proteinExistence type="predicted"/>